<name>A0A9P0DQJ6_PHACE</name>
<dbReference type="InterPro" id="IPR052287">
    <property type="entry name" value="NHEJ_factor"/>
</dbReference>
<dbReference type="PANTHER" id="PTHR32235">
    <property type="entry name" value="NON-HOMOLOGOUS END-JOINING FACTOR 1"/>
    <property type="match status" value="1"/>
</dbReference>
<evidence type="ECO:0000256" key="7">
    <source>
        <dbReference type="ARBA" id="ARBA00044529"/>
    </source>
</evidence>
<keyword evidence="3" id="KW-0238">DNA-binding</keyword>
<dbReference type="OrthoDB" id="2155935at2759"/>
<dbReference type="GO" id="GO:0045027">
    <property type="term" value="F:DNA end binding"/>
    <property type="evidence" value="ECO:0007669"/>
    <property type="project" value="TreeGrafter"/>
</dbReference>
<dbReference type="Gene3D" id="1.10.287.450">
    <property type="entry name" value="Helix hairpin bin"/>
    <property type="match status" value="1"/>
</dbReference>
<accession>A0A9P0DQJ6</accession>
<evidence type="ECO:0000313" key="10">
    <source>
        <dbReference type="Proteomes" id="UP001153737"/>
    </source>
</evidence>
<dbReference type="Pfam" id="PF09302">
    <property type="entry name" value="XLF"/>
    <property type="match status" value="1"/>
</dbReference>
<keyword evidence="4" id="KW-0234">DNA repair</keyword>
<dbReference type="AlphaFoldDB" id="A0A9P0DQJ6"/>
<keyword evidence="10" id="KW-1185">Reference proteome</keyword>
<dbReference type="GO" id="GO:0006303">
    <property type="term" value="P:double-strand break repair via nonhomologous end joining"/>
    <property type="evidence" value="ECO:0007669"/>
    <property type="project" value="TreeGrafter"/>
</dbReference>
<gene>
    <name evidence="9" type="ORF">PHAECO_LOCUS5880</name>
</gene>
<proteinExistence type="inferred from homology"/>
<reference evidence="9" key="1">
    <citation type="submission" date="2022-01" db="EMBL/GenBank/DDBJ databases">
        <authorList>
            <person name="King R."/>
        </authorList>
    </citation>
    <scope>NUCLEOTIDE SEQUENCE</scope>
</reference>
<dbReference type="CDD" id="cd22285">
    <property type="entry name" value="HD_XLF_N"/>
    <property type="match status" value="1"/>
</dbReference>
<comment type="subcellular location">
    <subcellularLocation>
        <location evidence="1">Nucleus</location>
    </subcellularLocation>
</comment>
<comment type="similarity">
    <text evidence="6">Belongs to the XRCC4-XLF family. XLF subfamily.</text>
</comment>
<evidence type="ECO:0000256" key="2">
    <source>
        <dbReference type="ARBA" id="ARBA00022763"/>
    </source>
</evidence>
<sequence length="249" mass="28949">MMWKPFRSNDGNNFMVKWNKNDQEFTFFVTNLKQIWTSVCSIESIVVKYQQLNPLFDLKLEEAVTQVLNIFEDINQAEVKVTIDGSTLILKIEMNLTGSEASNIKTNFEIEFVKAETEKFTEMITIAMIQTINFLETQQKMLCNLLEKKDREIEEYQMEKGLISRSDLVTGKFDPHSLISSSQKLILNVFGNSKSFMDSIDNEYGEAQENVFQVEVESWNNVKKKRKYYDSKTALNSKCTKIVYKNNNS</sequence>
<organism evidence="9 10">
    <name type="scientific">Phaedon cochleariae</name>
    <name type="common">Mustard beetle</name>
    <dbReference type="NCBI Taxonomy" id="80249"/>
    <lineage>
        <taxon>Eukaryota</taxon>
        <taxon>Metazoa</taxon>
        <taxon>Ecdysozoa</taxon>
        <taxon>Arthropoda</taxon>
        <taxon>Hexapoda</taxon>
        <taxon>Insecta</taxon>
        <taxon>Pterygota</taxon>
        <taxon>Neoptera</taxon>
        <taxon>Endopterygota</taxon>
        <taxon>Coleoptera</taxon>
        <taxon>Polyphaga</taxon>
        <taxon>Cucujiformia</taxon>
        <taxon>Chrysomeloidea</taxon>
        <taxon>Chrysomelidae</taxon>
        <taxon>Chrysomelinae</taxon>
        <taxon>Chrysomelini</taxon>
        <taxon>Phaedon</taxon>
    </lineage>
</organism>
<evidence type="ECO:0000313" key="9">
    <source>
        <dbReference type="EMBL" id="CAH1155238.1"/>
    </source>
</evidence>
<dbReference type="EMBL" id="OU896723">
    <property type="protein sequence ID" value="CAH1155238.1"/>
    <property type="molecule type" value="Genomic_DNA"/>
</dbReference>
<dbReference type="InterPro" id="IPR015381">
    <property type="entry name" value="XLF-like_N"/>
</dbReference>
<reference evidence="9" key="2">
    <citation type="submission" date="2022-10" db="EMBL/GenBank/DDBJ databases">
        <authorList>
            <consortium name="ENA_rothamsted_submissions"/>
            <consortium name="culmorum"/>
            <person name="King R."/>
        </authorList>
    </citation>
    <scope>NUCLEOTIDE SEQUENCE</scope>
</reference>
<evidence type="ECO:0000259" key="8">
    <source>
        <dbReference type="Pfam" id="PF09302"/>
    </source>
</evidence>
<evidence type="ECO:0000256" key="1">
    <source>
        <dbReference type="ARBA" id="ARBA00004123"/>
    </source>
</evidence>
<dbReference type="Proteomes" id="UP001153737">
    <property type="component" value="Chromosome 17"/>
</dbReference>
<keyword evidence="5" id="KW-0539">Nucleus</keyword>
<evidence type="ECO:0000256" key="3">
    <source>
        <dbReference type="ARBA" id="ARBA00023125"/>
    </source>
</evidence>
<dbReference type="PANTHER" id="PTHR32235:SF1">
    <property type="entry name" value="NON-HOMOLOGOUS END-JOINING FACTOR 1"/>
    <property type="match status" value="1"/>
</dbReference>
<keyword evidence="2" id="KW-0227">DNA damage</keyword>
<protein>
    <recommendedName>
        <fullName evidence="7">Non-homologous end-joining factor 1</fullName>
    </recommendedName>
</protein>
<dbReference type="Gene3D" id="2.170.210.10">
    <property type="entry name" value="DNA double-strand break repair and VJ recombination XRCC4, N-terminal"/>
    <property type="match status" value="1"/>
</dbReference>
<feature type="domain" description="XLF-like N-terminal" evidence="8">
    <location>
        <begin position="2"/>
        <end position="109"/>
    </location>
</feature>
<evidence type="ECO:0000256" key="6">
    <source>
        <dbReference type="ARBA" id="ARBA00025747"/>
    </source>
</evidence>
<evidence type="ECO:0000256" key="4">
    <source>
        <dbReference type="ARBA" id="ARBA00023204"/>
    </source>
</evidence>
<dbReference type="InterPro" id="IPR038051">
    <property type="entry name" value="XRCC4-like_N_sf"/>
</dbReference>
<dbReference type="GO" id="GO:0032807">
    <property type="term" value="C:DNA ligase IV complex"/>
    <property type="evidence" value="ECO:0007669"/>
    <property type="project" value="TreeGrafter"/>
</dbReference>
<evidence type="ECO:0000256" key="5">
    <source>
        <dbReference type="ARBA" id="ARBA00023242"/>
    </source>
</evidence>